<dbReference type="EMBL" id="JACHXZ010000002">
    <property type="protein sequence ID" value="MBB3168333.1"/>
    <property type="molecule type" value="Genomic_DNA"/>
</dbReference>
<dbReference type="InterPro" id="IPR020841">
    <property type="entry name" value="PKS_Beta-ketoAc_synthase_dom"/>
</dbReference>
<evidence type="ECO:0000256" key="1">
    <source>
        <dbReference type="ARBA" id="ARBA00005194"/>
    </source>
</evidence>
<keyword evidence="6" id="KW-0012">Acyltransferase</keyword>
<evidence type="ECO:0000313" key="6">
    <source>
        <dbReference type="EMBL" id="MBB3168333.1"/>
    </source>
</evidence>
<reference evidence="6 7" key="1">
    <citation type="submission" date="2020-08" db="EMBL/GenBank/DDBJ databases">
        <title>Genomic Encyclopedia of Type Strains, Phase III (KMG-III): the genomes of soil and plant-associated and newly described type strains.</title>
        <authorList>
            <person name="Whitman W."/>
        </authorList>
    </citation>
    <scope>NUCLEOTIDE SEQUENCE [LARGE SCALE GENOMIC DNA]</scope>
    <source>
        <strain evidence="6 7">CECT 8571</strain>
    </source>
</reference>
<dbReference type="SMART" id="SM00825">
    <property type="entry name" value="PKS_KS"/>
    <property type="match status" value="1"/>
</dbReference>
<evidence type="ECO:0000256" key="3">
    <source>
        <dbReference type="ARBA" id="ARBA00022679"/>
    </source>
</evidence>
<name>A0A839UL14_9GAMM</name>
<dbReference type="EC" id="2.3.1.41" evidence="6"/>
<comment type="caution">
    <text evidence="6">The sequence shown here is derived from an EMBL/GenBank/DDBJ whole genome shotgun (WGS) entry which is preliminary data.</text>
</comment>
<dbReference type="GO" id="GO:0005829">
    <property type="term" value="C:cytosol"/>
    <property type="evidence" value="ECO:0007669"/>
    <property type="project" value="TreeGrafter"/>
</dbReference>
<dbReference type="InterPro" id="IPR000794">
    <property type="entry name" value="Beta-ketoacyl_synthase"/>
</dbReference>
<dbReference type="AlphaFoldDB" id="A0A839UL14"/>
<comment type="pathway">
    <text evidence="1">Lipid metabolism; fatty acid biosynthesis.</text>
</comment>
<dbReference type="InterPro" id="IPR014030">
    <property type="entry name" value="Ketoacyl_synth_N"/>
</dbReference>
<dbReference type="Pfam" id="PF00109">
    <property type="entry name" value="ketoacyl-synt"/>
    <property type="match status" value="1"/>
</dbReference>
<dbReference type="InterPro" id="IPR014031">
    <property type="entry name" value="Ketoacyl_synth_C"/>
</dbReference>
<gene>
    <name evidence="6" type="ORF">FHS30_001517</name>
</gene>
<evidence type="ECO:0000259" key="5">
    <source>
        <dbReference type="PROSITE" id="PS52004"/>
    </source>
</evidence>
<keyword evidence="3 4" id="KW-0808">Transferase</keyword>
<organism evidence="6 7">
    <name type="scientific">Simiduia aestuariiviva</name>
    <dbReference type="NCBI Taxonomy" id="1510459"/>
    <lineage>
        <taxon>Bacteria</taxon>
        <taxon>Pseudomonadati</taxon>
        <taxon>Pseudomonadota</taxon>
        <taxon>Gammaproteobacteria</taxon>
        <taxon>Cellvibrionales</taxon>
        <taxon>Cellvibrionaceae</taxon>
        <taxon>Simiduia</taxon>
    </lineage>
</organism>
<comment type="similarity">
    <text evidence="2 4">Belongs to the thiolase-like superfamily. Beta-ketoacyl-ACP synthases family.</text>
</comment>
<protein>
    <submittedName>
        <fullName evidence="6">3-oxoacyl-[acyl-carrier-protein] synthase-1</fullName>
        <ecNumber evidence="6">2.3.1.41</ecNumber>
    </submittedName>
</protein>
<evidence type="ECO:0000313" key="7">
    <source>
        <dbReference type="Proteomes" id="UP000559987"/>
    </source>
</evidence>
<evidence type="ECO:0000256" key="4">
    <source>
        <dbReference type="RuleBase" id="RU003694"/>
    </source>
</evidence>
<dbReference type="PROSITE" id="PS00606">
    <property type="entry name" value="KS3_1"/>
    <property type="match status" value="1"/>
</dbReference>
<feature type="domain" description="Ketosynthase family 3 (KS3)" evidence="5">
    <location>
        <begin position="1"/>
        <end position="356"/>
    </location>
</feature>
<accession>A0A839UL14</accession>
<sequence>MTPVYLQGMGLMSCLGAGLPKNLDSLEPPTPARRSINGLDDSVPYLPIKVDEGSGPEVNWRERCKKLLTAAIVDAGCHNNNLPIFLGSSSGNVGAVSIFDSEDTKLPQLPSQIVDILDWTGPVYWINSACTSGSNALLQAKSAIEKGVIDEALVIGLELENYLSIAGFAGMQMLASDRARPLHTDRSGLLLGEAIAAVHLSTKRSRWQLCGGAHLVESKDPSGANEGAYKAMMQQTLRSLKLGVGDIDLVKLQSAGSVVNDVVEARAISDLFDVLPPLISLKTLLGHTLGASGVAELVLLLTVINQRQWPAVRLRDEDVDKDCGINFTATMPAEIEYLMSVNLGFGGSHSCLLLKQHCHD</sequence>
<dbReference type="GO" id="GO:0006633">
    <property type="term" value="P:fatty acid biosynthetic process"/>
    <property type="evidence" value="ECO:0007669"/>
    <property type="project" value="UniProtKB-UniPathway"/>
</dbReference>
<dbReference type="InterPro" id="IPR016039">
    <property type="entry name" value="Thiolase-like"/>
</dbReference>
<keyword evidence="7" id="KW-1185">Reference proteome</keyword>
<evidence type="ECO:0000256" key="2">
    <source>
        <dbReference type="ARBA" id="ARBA00008467"/>
    </source>
</evidence>
<dbReference type="SUPFAM" id="SSF53901">
    <property type="entry name" value="Thiolase-like"/>
    <property type="match status" value="1"/>
</dbReference>
<dbReference type="Gene3D" id="3.40.47.10">
    <property type="match status" value="1"/>
</dbReference>
<proteinExistence type="inferred from homology"/>
<dbReference type="GO" id="GO:0004315">
    <property type="term" value="F:3-oxoacyl-[acyl-carrier-protein] synthase activity"/>
    <property type="evidence" value="ECO:0007669"/>
    <property type="project" value="UniProtKB-EC"/>
</dbReference>
<dbReference type="UniPathway" id="UPA00094"/>
<dbReference type="Proteomes" id="UP000559987">
    <property type="component" value="Unassembled WGS sequence"/>
</dbReference>
<dbReference type="PROSITE" id="PS52004">
    <property type="entry name" value="KS3_2"/>
    <property type="match status" value="1"/>
</dbReference>
<dbReference type="PANTHER" id="PTHR11712">
    <property type="entry name" value="POLYKETIDE SYNTHASE-RELATED"/>
    <property type="match status" value="1"/>
</dbReference>
<dbReference type="InterPro" id="IPR018201">
    <property type="entry name" value="Ketoacyl_synth_AS"/>
</dbReference>
<dbReference type="RefSeq" id="WP_221197205.1">
    <property type="nucleotide sequence ID" value="NZ_JACHXZ010000002.1"/>
</dbReference>
<dbReference type="PANTHER" id="PTHR11712:SF320">
    <property type="entry name" value="BETA-KETOACYL SYNTHASE"/>
    <property type="match status" value="1"/>
</dbReference>
<dbReference type="Pfam" id="PF02801">
    <property type="entry name" value="Ketoacyl-synt_C"/>
    <property type="match status" value="1"/>
</dbReference>